<evidence type="ECO:0000313" key="1">
    <source>
        <dbReference type="EMBL" id="CAD7646803.1"/>
    </source>
</evidence>
<dbReference type="Proteomes" id="UP000759131">
    <property type="component" value="Unassembled WGS sequence"/>
</dbReference>
<proteinExistence type="predicted"/>
<dbReference type="EMBL" id="OC892500">
    <property type="protein sequence ID" value="CAD7646803.1"/>
    <property type="molecule type" value="Genomic_DNA"/>
</dbReference>
<sequence>MEVIGTRPVATLPILPNDRMGRPKPVVIIGDPMSPNRHFLGQNSWHDLTYQCLTPIQLGMFAQGRSHGSQ</sequence>
<reference evidence="1" key="1">
    <citation type="submission" date="2020-11" db="EMBL/GenBank/DDBJ databases">
        <authorList>
            <person name="Tran Van P."/>
        </authorList>
    </citation>
    <scope>NUCLEOTIDE SEQUENCE</scope>
</reference>
<organism evidence="1">
    <name type="scientific">Medioppia subpectinata</name>
    <dbReference type="NCBI Taxonomy" id="1979941"/>
    <lineage>
        <taxon>Eukaryota</taxon>
        <taxon>Metazoa</taxon>
        <taxon>Ecdysozoa</taxon>
        <taxon>Arthropoda</taxon>
        <taxon>Chelicerata</taxon>
        <taxon>Arachnida</taxon>
        <taxon>Acari</taxon>
        <taxon>Acariformes</taxon>
        <taxon>Sarcoptiformes</taxon>
        <taxon>Oribatida</taxon>
        <taxon>Brachypylina</taxon>
        <taxon>Oppioidea</taxon>
        <taxon>Oppiidae</taxon>
        <taxon>Medioppia</taxon>
    </lineage>
</organism>
<feature type="non-terminal residue" evidence="1">
    <location>
        <position position="1"/>
    </location>
</feature>
<accession>A0A7R9LRZ8</accession>
<keyword evidence="2" id="KW-1185">Reference proteome</keyword>
<protein>
    <submittedName>
        <fullName evidence="1">Uncharacterized protein</fullName>
    </submittedName>
</protein>
<dbReference type="EMBL" id="CAJPIZ010037925">
    <property type="protein sequence ID" value="CAG2121203.1"/>
    <property type="molecule type" value="Genomic_DNA"/>
</dbReference>
<dbReference type="AlphaFoldDB" id="A0A7R9LRZ8"/>
<name>A0A7R9LRZ8_9ACAR</name>
<evidence type="ECO:0000313" key="2">
    <source>
        <dbReference type="Proteomes" id="UP000759131"/>
    </source>
</evidence>
<gene>
    <name evidence="1" type="ORF">OSB1V03_LOCUS21149</name>
</gene>